<feature type="region of interest" description="Disordered" evidence="3">
    <location>
        <begin position="269"/>
        <end position="307"/>
    </location>
</feature>
<dbReference type="Gene3D" id="3.30.420.610">
    <property type="entry name" value="LOTUS domain-like"/>
    <property type="match status" value="1"/>
</dbReference>
<dbReference type="AlphaFoldDB" id="A0A4Z2F653"/>
<feature type="compositionally biased region" description="Pro residues" evidence="3">
    <location>
        <begin position="205"/>
        <end position="219"/>
    </location>
</feature>
<dbReference type="EMBL" id="SRLO01001592">
    <property type="protein sequence ID" value="TNN36629.1"/>
    <property type="molecule type" value="Genomic_DNA"/>
</dbReference>
<dbReference type="OrthoDB" id="10052065at2759"/>
<sequence>MNHDELLSELRKDVRSLLISSKVGLEPDQLRRDYVAMLGHPVPLKALGFRHIMDMVQEMPDVASVHFRPDGSTFLRGNGGWTEEAGACFQKLCSDCPLVGALDCYIGDVLQLYICDTRTEQDLWVHAALLSQGHAAACEPAASAALCDLNGPVEDDDQMPDLEEIEGSGGPYDQERPCCWTPLAPPDLIQTTAPDPPGAHFETLTPPPTPLTPPPTPPPVTAPSLDTPPYILRTLCLPTPDLDQMHNHTRGTEPPPLLGRFSFSHTQNHGGRFSFSHTQNHGGRFSFSHTQNRGGRPRRRARSCRRRSDSEKVAKAFFYTNYFKVVWKRSPEYCCVDEELERWPFKSYRKWTSVLL</sequence>
<feature type="compositionally biased region" description="Polar residues" evidence="3">
    <location>
        <begin position="269"/>
        <end position="292"/>
    </location>
</feature>
<feature type="domain" description="HTH OST-type" evidence="4">
    <location>
        <begin position="6"/>
        <end position="79"/>
    </location>
</feature>
<gene>
    <name evidence="5" type="primary">tdrd5_2</name>
    <name evidence="5" type="ORF">EYF80_053207</name>
</gene>
<organism evidence="5 6">
    <name type="scientific">Liparis tanakae</name>
    <name type="common">Tanaka's snailfish</name>
    <dbReference type="NCBI Taxonomy" id="230148"/>
    <lineage>
        <taxon>Eukaryota</taxon>
        <taxon>Metazoa</taxon>
        <taxon>Chordata</taxon>
        <taxon>Craniata</taxon>
        <taxon>Vertebrata</taxon>
        <taxon>Euteleostomi</taxon>
        <taxon>Actinopterygii</taxon>
        <taxon>Neopterygii</taxon>
        <taxon>Teleostei</taxon>
        <taxon>Neoteleostei</taxon>
        <taxon>Acanthomorphata</taxon>
        <taxon>Eupercaria</taxon>
        <taxon>Perciformes</taxon>
        <taxon>Cottioidei</taxon>
        <taxon>Cottales</taxon>
        <taxon>Liparidae</taxon>
        <taxon>Liparis</taxon>
    </lineage>
</organism>
<evidence type="ECO:0000259" key="4">
    <source>
        <dbReference type="PROSITE" id="PS51644"/>
    </source>
</evidence>
<evidence type="ECO:0000256" key="3">
    <source>
        <dbReference type="SAM" id="MobiDB-lite"/>
    </source>
</evidence>
<dbReference type="Proteomes" id="UP000314294">
    <property type="component" value="Unassembled WGS sequence"/>
</dbReference>
<dbReference type="PROSITE" id="PS51644">
    <property type="entry name" value="HTH_OST"/>
    <property type="match status" value="1"/>
</dbReference>
<evidence type="ECO:0000313" key="5">
    <source>
        <dbReference type="EMBL" id="TNN36629.1"/>
    </source>
</evidence>
<keyword evidence="1" id="KW-0221">Differentiation</keyword>
<evidence type="ECO:0000256" key="2">
    <source>
        <dbReference type="ARBA" id="ARBA00022871"/>
    </source>
</evidence>
<accession>A0A4Z2F653</accession>
<name>A0A4Z2F653_9TELE</name>
<feature type="region of interest" description="Disordered" evidence="3">
    <location>
        <begin position="192"/>
        <end position="219"/>
    </location>
</feature>
<comment type="caution">
    <text evidence="5">The sequence shown here is derived from an EMBL/GenBank/DDBJ whole genome shotgun (WGS) entry which is preliminary data.</text>
</comment>
<protein>
    <submittedName>
        <fullName evidence="5">Tudor domain-containing protein 5</fullName>
    </submittedName>
</protein>
<proteinExistence type="predicted"/>
<reference evidence="5 6" key="1">
    <citation type="submission" date="2019-03" db="EMBL/GenBank/DDBJ databases">
        <title>First draft genome of Liparis tanakae, snailfish: a comprehensive survey of snailfish specific genes.</title>
        <authorList>
            <person name="Kim W."/>
            <person name="Song I."/>
            <person name="Jeong J.-H."/>
            <person name="Kim D."/>
            <person name="Kim S."/>
            <person name="Ryu S."/>
            <person name="Song J.Y."/>
            <person name="Lee S.K."/>
        </authorList>
    </citation>
    <scope>NUCLEOTIDE SEQUENCE [LARGE SCALE GENOMIC DNA]</scope>
    <source>
        <tissue evidence="5">Muscle</tissue>
    </source>
</reference>
<evidence type="ECO:0000256" key="1">
    <source>
        <dbReference type="ARBA" id="ARBA00022782"/>
    </source>
</evidence>
<dbReference type="Pfam" id="PF12872">
    <property type="entry name" value="OST-HTH"/>
    <property type="match status" value="1"/>
</dbReference>
<dbReference type="InterPro" id="IPR041966">
    <property type="entry name" value="LOTUS-like"/>
</dbReference>
<dbReference type="GO" id="GO:0007283">
    <property type="term" value="P:spermatogenesis"/>
    <property type="evidence" value="ECO:0007669"/>
    <property type="project" value="UniProtKB-KW"/>
</dbReference>
<evidence type="ECO:0000313" key="6">
    <source>
        <dbReference type="Proteomes" id="UP000314294"/>
    </source>
</evidence>
<feature type="compositionally biased region" description="Basic residues" evidence="3">
    <location>
        <begin position="295"/>
        <end position="305"/>
    </location>
</feature>
<dbReference type="InterPro" id="IPR025605">
    <property type="entry name" value="OST-HTH/LOTUS_dom"/>
</dbReference>
<dbReference type="InterPro" id="IPR035437">
    <property type="entry name" value="SNase_OB-fold_sf"/>
</dbReference>
<keyword evidence="2" id="KW-0744">Spermatogenesis</keyword>
<keyword evidence="6" id="KW-1185">Reference proteome</keyword>
<dbReference type="GO" id="GO:0030154">
    <property type="term" value="P:cell differentiation"/>
    <property type="evidence" value="ECO:0007669"/>
    <property type="project" value="UniProtKB-KW"/>
</dbReference>
<dbReference type="Gene3D" id="2.40.50.90">
    <property type="match status" value="1"/>
</dbReference>